<keyword evidence="3 4" id="KW-0408">Iron</keyword>
<dbReference type="Gene3D" id="1.10.760.10">
    <property type="entry name" value="Cytochrome c-like domain"/>
    <property type="match status" value="1"/>
</dbReference>
<dbReference type="OrthoDB" id="9779283at2"/>
<keyword evidence="8" id="KW-1185">Reference proteome</keyword>
<gene>
    <name evidence="7" type="ORF">LMTR13_09060</name>
</gene>
<keyword evidence="1 4" id="KW-0349">Heme</keyword>
<dbReference type="InterPro" id="IPR009056">
    <property type="entry name" value="Cyt_c-like_dom"/>
</dbReference>
<evidence type="ECO:0000256" key="3">
    <source>
        <dbReference type="ARBA" id="ARBA00023004"/>
    </source>
</evidence>
<proteinExistence type="predicted"/>
<organism evidence="7 8">
    <name type="scientific">Bradyrhizobium icense</name>
    <dbReference type="NCBI Taxonomy" id="1274631"/>
    <lineage>
        <taxon>Bacteria</taxon>
        <taxon>Pseudomonadati</taxon>
        <taxon>Pseudomonadota</taxon>
        <taxon>Alphaproteobacteria</taxon>
        <taxon>Hyphomicrobiales</taxon>
        <taxon>Nitrobacteraceae</taxon>
        <taxon>Bradyrhizobium</taxon>
    </lineage>
</organism>
<name>A0A1B1UC79_9BRAD</name>
<evidence type="ECO:0000256" key="1">
    <source>
        <dbReference type="ARBA" id="ARBA00022617"/>
    </source>
</evidence>
<sequence>MRALSASVAVVLFVFAGSALAQQASRHGLGTPATLEQIRGWDIDVRPDGAGLPPGKGTVEQGEKVYAEQCAACHGEKGQNPAKGFDRLVGGKGTLATPKPVQTAGSYWPYATTIFDYVNRAMPFTAPNSLAADDVYSVVAYLLYLNDIVPRQAIMDAQELTKVKMPNADGFIPDGRPDTEDLKCKVDCK</sequence>
<evidence type="ECO:0000256" key="5">
    <source>
        <dbReference type="SAM" id="SignalP"/>
    </source>
</evidence>
<dbReference type="PANTHER" id="PTHR35008:SF8">
    <property type="entry name" value="ALCOHOL DEHYDROGENASE CYTOCHROME C SUBUNIT"/>
    <property type="match status" value="1"/>
</dbReference>
<evidence type="ECO:0000256" key="4">
    <source>
        <dbReference type="PROSITE-ProRule" id="PRU00433"/>
    </source>
</evidence>
<dbReference type="STRING" id="1274631.LMTR13_09060"/>
<dbReference type="Proteomes" id="UP000092839">
    <property type="component" value="Chromosome"/>
</dbReference>
<dbReference type="RefSeq" id="WP_065727577.1">
    <property type="nucleotide sequence ID" value="NZ_CP016428.1"/>
</dbReference>
<feature type="domain" description="Cytochrome c" evidence="6">
    <location>
        <begin position="57"/>
        <end position="146"/>
    </location>
</feature>
<dbReference type="SUPFAM" id="SSF46626">
    <property type="entry name" value="Cytochrome c"/>
    <property type="match status" value="1"/>
</dbReference>
<evidence type="ECO:0000313" key="7">
    <source>
        <dbReference type="EMBL" id="ANW00296.1"/>
    </source>
</evidence>
<dbReference type="GO" id="GO:0020037">
    <property type="term" value="F:heme binding"/>
    <property type="evidence" value="ECO:0007669"/>
    <property type="project" value="InterPro"/>
</dbReference>
<keyword evidence="5" id="KW-0732">Signal</keyword>
<feature type="signal peptide" evidence="5">
    <location>
        <begin position="1"/>
        <end position="21"/>
    </location>
</feature>
<evidence type="ECO:0000256" key="2">
    <source>
        <dbReference type="ARBA" id="ARBA00022723"/>
    </source>
</evidence>
<accession>A0A1B1UC79</accession>
<keyword evidence="2 4" id="KW-0479">Metal-binding</keyword>
<dbReference type="InterPro" id="IPR051459">
    <property type="entry name" value="Cytochrome_c-type_DH"/>
</dbReference>
<dbReference type="KEGG" id="bic:LMTR13_09060"/>
<dbReference type="EMBL" id="CP016428">
    <property type="protein sequence ID" value="ANW00296.1"/>
    <property type="molecule type" value="Genomic_DNA"/>
</dbReference>
<dbReference type="GO" id="GO:0046872">
    <property type="term" value="F:metal ion binding"/>
    <property type="evidence" value="ECO:0007669"/>
    <property type="project" value="UniProtKB-KW"/>
</dbReference>
<reference evidence="7 8" key="1">
    <citation type="submission" date="2016-07" db="EMBL/GenBank/DDBJ databases">
        <title>Complete genome sequence of Bradyrhizobium icense LMTR 13T, a potential inoculant strain isolated from lima bean (Phaseolus lunatus) in Peru.</title>
        <authorList>
            <person name="Ormeno-Orrillo E."/>
            <person name="Duran D."/>
            <person name="Rogel M.A."/>
            <person name="Rey L."/>
            <person name="Imperial J."/>
            <person name="Ruiz-Argueso T."/>
            <person name="Martinez-Romero E."/>
        </authorList>
    </citation>
    <scope>NUCLEOTIDE SEQUENCE [LARGE SCALE GENOMIC DNA]</scope>
    <source>
        <strain evidence="7 8">LMTR 13</strain>
    </source>
</reference>
<dbReference type="PROSITE" id="PS51007">
    <property type="entry name" value="CYTC"/>
    <property type="match status" value="1"/>
</dbReference>
<dbReference type="GO" id="GO:0009055">
    <property type="term" value="F:electron transfer activity"/>
    <property type="evidence" value="ECO:0007669"/>
    <property type="project" value="InterPro"/>
</dbReference>
<dbReference type="PANTHER" id="PTHR35008">
    <property type="entry name" value="BLL4482 PROTEIN-RELATED"/>
    <property type="match status" value="1"/>
</dbReference>
<dbReference type="AlphaFoldDB" id="A0A1B1UC79"/>
<evidence type="ECO:0000259" key="6">
    <source>
        <dbReference type="PROSITE" id="PS51007"/>
    </source>
</evidence>
<dbReference type="Pfam" id="PF13442">
    <property type="entry name" value="Cytochrome_CBB3"/>
    <property type="match status" value="1"/>
</dbReference>
<evidence type="ECO:0000313" key="8">
    <source>
        <dbReference type="Proteomes" id="UP000092839"/>
    </source>
</evidence>
<dbReference type="InterPro" id="IPR036909">
    <property type="entry name" value="Cyt_c-like_dom_sf"/>
</dbReference>
<feature type="chain" id="PRO_5008530342" evidence="5">
    <location>
        <begin position="22"/>
        <end position="189"/>
    </location>
</feature>
<protein>
    <submittedName>
        <fullName evidence="7">Cytochrome C</fullName>
    </submittedName>
</protein>